<dbReference type="GO" id="GO:0007219">
    <property type="term" value="P:Notch signaling pathway"/>
    <property type="evidence" value="ECO:0007669"/>
    <property type="project" value="InterPro"/>
</dbReference>
<dbReference type="GO" id="GO:0016567">
    <property type="term" value="P:protein ubiquitination"/>
    <property type="evidence" value="ECO:0007669"/>
    <property type="project" value="UniProtKB-UniRule"/>
</dbReference>
<dbReference type="UniPathway" id="UPA00143"/>
<evidence type="ECO:0000256" key="5">
    <source>
        <dbReference type="ARBA" id="ARBA00022723"/>
    </source>
</evidence>
<evidence type="ECO:0000256" key="7">
    <source>
        <dbReference type="ARBA" id="ARBA00022833"/>
    </source>
</evidence>
<dbReference type="AlphaFoldDB" id="A0A084WFS0"/>
<dbReference type="Proteomes" id="UP000030765">
    <property type="component" value="Unassembled WGS sequence"/>
</dbReference>
<protein>
    <recommendedName>
        <fullName evidence="9">E3 ubiquitin-protein ligase</fullName>
        <ecNumber evidence="9">2.3.2.27</ecNumber>
    </recommendedName>
</protein>
<dbReference type="Pfam" id="PF18102">
    <property type="entry name" value="DTC"/>
    <property type="match status" value="1"/>
</dbReference>
<accession>A0A084WFS0</accession>
<dbReference type="OrthoDB" id="2449614at2759"/>
<dbReference type="EMBL" id="ATLV01023392">
    <property type="status" value="NOT_ANNOTATED_CDS"/>
    <property type="molecule type" value="Genomic_DNA"/>
</dbReference>
<organism evidence="12">
    <name type="scientific">Anopheles sinensis</name>
    <name type="common">Mosquito</name>
    <dbReference type="NCBI Taxonomy" id="74873"/>
    <lineage>
        <taxon>Eukaryota</taxon>
        <taxon>Metazoa</taxon>
        <taxon>Ecdysozoa</taxon>
        <taxon>Arthropoda</taxon>
        <taxon>Hexapoda</taxon>
        <taxon>Insecta</taxon>
        <taxon>Pterygota</taxon>
        <taxon>Neoptera</taxon>
        <taxon>Endopterygota</taxon>
        <taxon>Diptera</taxon>
        <taxon>Nematocera</taxon>
        <taxon>Culicoidea</taxon>
        <taxon>Culicidae</taxon>
        <taxon>Anophelinae</taxon>
        <taxon>Anopheles</taxon>
    </lineage>
</organism>
<proteinExistence type="inferred from homology"/>
<comment type="similarity">
    <text evidence="3 9">Belongs to the Deltex family.</text>
</comment>
<dbReference type="Gene3D" id="3.30.40.10">
    <property type="entry name" value="Zinc/RING finger domain, C3HC4 (zinc finger)"/>
    <property type="match status" value="1"/>
</dbReference>
<keyword evidence="9" id="KW-0963">Cytoplasm</keyword>
<dbReference type="STRING" id="74873.A0A084WFS0"/>
<dbReference type="InterPro" id="IPR013083">
    <property type="entry name" value="Znf_RING/FYVE/PHD"/>
</dbReference>
<dbReference type="InterPro" id="IPR039399">
    <property type="entry name" value="Deltex_C_sf"/>
</dbReference>
<reference evidence="12 14" key="1">
    <citation type="journal article" date="2014" name="BMC Genomics">
        <title>Genome sequence of Anopheles sinensis provides insight into genetics basis of mosquito competence for malaria parasites.</title>
        <authorList>
            <person name="Zhou D."/>
            <person name="Zhang D."/>
            <person name="Ding G."/>
            <person name="Shi L."/>
            <person name="Hou Q."/>
            <person name="Ye Y."/>
            <person name="Xu Y."/>
            <person name="Zhou H."/>
            <person name="Xiong C."/>
            <person name="Li S."/>
            <person name="Yu J."/>
            <person name="Hong S."/>
            <person name="Yu X."/>
            <person name="Zou P."/>
            <person name="Chen C."/>
            <person name="Chang X."/>
            <person name="Wang W."/>
            <person name="Lv Y."/>
            <person name="Sun Y."/>
            <person name="Ma L."/>
            <person name="Shen B."/>
            <person name="Zhu C."/>
        </authorList>
    </citation>
    <scope>NUCLEOTIDE SEQUENCE [LARGE SCALE GENOMIC DNA]</scope>
</reference>
<evidence type="ECO:0000256" key="1">
    <source>
        <dbReference type="ARBA" id="ARBA00000900"/>
    </source>
</evidence>
<dbReference type="SUPFAM" id="SSF57850">
    <property type="entry name" value="RING/U-box"/>
    <property type="match status" value="1"/>
</dbReference>
<evidence type="ECO:0000256" key="3">
    <source>
        <dbReference type="ARBA" id="ARBA00009413"/>
    </source>
</evidence>
<sequence length="537" mass="61190">MALQHNPPVRYMAVVWEAFYPEFSLWLPYAPMVSRFVERAARSQLSRVELADSDPELYGRHVSLVDWKEYSPKGSRDVRRSTYQQKISNESSQFHTAFAGWLCLPYNVQQYVDHAFNNQKKFIDLSKTSEQVEMYVSFPSLLLYHKKTGRVYPFRRVADSFHYTTFVWPRLATSAQSSSSLSPSSTTTSLSSYSTESNAAELQQPTRQLENHNPRGQPCQPAAASNSLQLQAPQEIPHVPGPGSVVKAIANYFLSRQQHQMREQAAASVGQVDLPAPEAGAPVRQLFEDRLHLRLMKVQVFNLHDIKEVNPLTEIPSHAGLQELYNQLGKYIKTIDVVPAWKQPCPVCLLHMVNDGGENPPQSLSRCQHVLHLMCYVKLIQELADTNTLVSYYHIRCPTCHVTYGTRLGNQPEGSMEWSIQPYELGGHDGEPTVVITYNFQSAVQGNHHPRPGKQYFAVGFPRQCFLPYDYHGRLILSYLIEAFRRRLLFTIDRSTTTGFEDVVQFCVDHKTRSNQFPDSSFFQRCLQQLVDLGVAD</sequence>
<feature type="compositionally biased region" description="Low complexity" evidence="10">
    <location>
        <begin position="176"/>
        <end position="200"/>
    </location>
</feature>
<dbReference type="GO" id="GO:0005737">
    <property type="term" value="C:cytoplasm"/>
    <property type="evidence" value="ECO:0007669"/>
    <property type="project" value="UniProtKB-SubCell"/>
</dbReference>
<comment type="subcellular location">
    <subcellularLocation>
        <location evidence="9">Cytoplasm</location>
    </subcellularLocation>
</comment>
<name>A0A084WFS0_ANOSI</name>
<dbReference type="Gene3D" id="3.30.390.130">
    <property type="match status" value="1"/>
</dbReference>
<evidence type="ECO:0000313" key="12">
    <source>
        <dbReference type="EMBL" id="KFB49064.1"/>
    </source>
</evidence>
<dbReference type="InterPro" id="IPR037197">
    <property type="entry name" value="WWE_dom_sf"/>
</dbReference>
<evidence type="ECO:0000313" key="13">
    <source>
        <dbReference type="EnsemblMetazoa" id="ASIC017078-PA"/>
    </source>
</evidence>
<evidence type="ECO:0000256" key="8">
    <source>
        <dbReference type="PROSITE-ProRule" id="PRU00175"/>
    </source>
</evidence>
<dbReference type="GO" id="GO:0008270">
    <property type="term" value="F:zinc ion binding"/>
    <property type="evidence" value="ECO:0007669"/>
    <property type="project" value="UniProtKB-KW"/>
</dbReference>
<dbReference type="PROSITE" id="PS50089">
    <property type="entry name" value="ZF_RING_2"/>
    <property type="match status" value="1"/>
</dbReference>
<dbReference type="EnsemblMetazoa" id="ASIC017078-RA">
    <property type="protein sequence ID" value="ASIC017078-PA"/>
    <property type="gene ID" value="ASIC017078"/>
</dbReference>
<evidence type="ECO:0000313" key="14">
    <source>
        <dbReference type="Proteomes" id="UP000030765"/>
    </source>
</evidence>
<keyword evidence="4 9" id="KW-0808">Transferase</keyword>
<dbReference type="InterPro" id="IPR001841">
    <property type="entry name" value="Znf_RING"/>
</dbReference>
<feature type="domain" description="RING-type" evidence="11">
    <location>
        <begin position="345"/>
        <end position="401"/>
    </location>
</feature>
<dbReference type="InterPro" id="IPR039398">
    <property type="entry name" value="Deltex_fam"/>
</dbReference>
<keyword evidence="7 9" id="KW-0862">Zinc</keyword>
<dbReference type="InterPro" id="IPR039396">
    <property type="entry name" value="Deltex_C"/>
</dbReference>
<comment type="pathway">
    <text evidence="2 9">Protein modification; protein ubiquitination.</text>
</comment>
<evidence type="ECO:0000256" key="6">
    <source>
        <dbReference type="ARBA" id="ARBA00022771"/>
    </source>
</evidence>
<evidence type="ECO:0000256" key="10">
    <source>
        <dbReference type="SAM" id="MobiDB-lite"/>
    </source>
</evidence>
<feature type="region of interest" description="Disordered" evidence="10">
    <location>
        <begin position="176"/>
        <end position="229"/>
    </location>
</feature>
<comment type="catalytic activity">
    <reaction evidence="1 9">
        <text>S-ubiquitinyl-[E2 ubiquitin-conjugating enzyme]-L-cysteine + [acceptor protein]-L-lysine = [E2 ubiquitin-conjugating enzyme]-L-cysteine + N(6)-ubiquitinyl-[acceptor protein]-L-lysine.</text>
        <dbReference type="EC" id="2.3.2.27"/>
    </reaction>
</comment>
<dbReference type="VEuPathDB" id="VectorBase:ASIS019760"/>
<keyword evidence="14" id="KW-1185">Reference proteome</keyword>
<dbReference type="SUPFAM" id="SSF117839">
    <property type="entry name" value="WWE domain"/>
    <property type="match status" value="2"/>
</dbReference>
<dbReference type="PANTHER" id="PTHR12622">
    <property type="entry name" value="DELTEX-RELATED"/>
    <property type="match status" value="1"/>
</dbReference>
<reference evidence="13" key="2">
    <citation type="submission" date="2020-05" db="UniProtKB">
        <authorList>
            <consortium name="EnsemblMetazoa"/>
        </authorList>
    </citation>
    <scope>IDENTIFICATION</scope>
</reference>
<evidence type="ECO:0000259" key="11">
    <source>
        <dbReference type="PROSITE" id="PS50089"/>
    </source>
</evidence>
<evidence type="ECO:0000256" key="9">
    <source>
        <dbReference type="RuleBase" id="RU367105"/>
    </source>
</evidence>
<dbReference type="Gene3D" id="3.30.720.50">
    <property type="match status" value="1"/>
</dbReference>
<keyword evidence="5 9" id="KW-0479">Metal-binding</keyword>
<dbReference type="GO" id="GO:0061630">
    <property type="term" value="F:ubiquitin protein ligase activity"/>
    <property type="evidence" value="ECO:0007669"/>
    <property type="project" value="UniProtKB-UniRule"/>
</dbReference>
<dbReference type="VEuPathDB" id="VectorBase:ASIC017078"/>
<evidence type="ECO:0000256" key="4">
    <source>
        <dbReference type="ARBA" id="ARBA00022679"/>
    </source>
</evidence>
<dbReference type="EC" id="2.3.2.27" evidence="9"/>
<dbReference type="EMBL" id="KE525342">
    <property type="protein sequence ID" value="KFB49064.1"/>
    <property type="molecule type" value="Genomic_DNA"/>
</dbReference>
<keyword evidence="6 8" id="KW-0863">Zinc-finger</keyword>
<evidence type="ECO:0000256" key="2">
    <source>
        <dbReference type="ARBA" id="ARBA00004906"/>
    </source>
</evidence>
<gene>
    <name evidence="12" type="ORF">ZHAS_00017078</name>
</gene>